<dbReference type="PANTHER" id="PTHR30537:SF26">
    <property type="entry name" value="GLYCINE CLEAVAGE SYSTEM TRANSCRIPTIONAL ACTIVATOR"/>
    <property type="match status" value="1"/>
</dbReference>
<dbReference type="Gene3D" id="3.40.190.10">
    <property type="entry name" value="Periplasmic binding protein-like II"/>
    <property type="match status" value="2"/>
</dbReference>
<dbReference type="Pfam" id="PF03466">
    <property type="entry name" value="LysR_substrate"/>
    <property type="match status" value="1"/>
</dbReference>
<keyword evidence="3" id="KW-0238">DNA-binding</keyword>
<evidence type="ECO:0000313" key="9">
    <source>
        <dbReference type="Proteomes" id="UP000437862"/>
    </source>
</evidence>
<proteinExistence type="inferred from homology"/>
<reference evidence="6 9" key="3">
    <citation type="submission" date="2019-12" db="EMBL/GenBank/DDBJ databases">
        <title>Draft Genome Sequences of Six Type Strains of the Genus Massilia.</title>
        <authorList>
            <person name="Miess H."/>
            <person name="Frediansyah A."/>
            <person name="Goeker M."/>
            <person name="Gross H."/>
        </authorList>
    </citation>
    <scope>NUCLEOTIDE SEQUENCE [LARGE SCALE GENOMIC DNA]</scope>
    <source>
        <strain evidence="6 9">DSM 26639</strain>
    </source>
</reference>
<dbReference type="PANTHER" id="PTHR30537">
    <property type="entry name" value="HTH-TYPE TRANSCRIPTIONAL REGULATOR"/>
    <property type="match status" value="1"/>
</dbReference>
<reference evidence="7" key="2">
    <citation type="submission" date="2019-07" db="EMBL/GenBank/DDBJ databases">
        <authorList>
            <person name="Whitman W."/>
            <person name="Huntemann M."/>
            <person name="Clum A."/>
            <person name="Pillay M."/>
            <person name="Palaniappan K."/>
            <person name="Varghese N."/>
            <person name="Mikhailova N."/>
            <person name="Stamatis D."/>
            <person name="Reddy T."/>
            <person name="Daum C."/>
            <person name="Shapiro N."/>
            <person name="Ivanova N."/>
            <person name="Kyrpides N."/>
            <person name="Woyke T."/>
        </authorList>
    </citation>
    <scope>NUCLEOTIDE SEQUENCE</scope>
    <source>
        <strain evidence="7">CGMCC 1.10685</strain>
    </source>
</reference>
<dbReference type="Gene3D" id="1.10.10.10">
    <property type="entry name" value="Winged helix-like DNA-binding domain superfamily/Winged helix DNA-binding domain"/>
    <property type="match status" value="1"/>
</dbReference>
<comment type="similarity">
    <text evidence="1">Belongs to the LysR transcriptional regulatory family.</text>
</comment>
<dbReference type="EMBL" id="CP046904">
    <property type="protein sequence ID" value="QGZ37824.1"/>
    <property type="molecule type" value="Genomic_DNA"/>
</dbReference>
<dbReference type="Proteomes" id="UP000437862">
    <property type="component" value="Chromosome"/>
</dbReference>
<keyword evidence="4" id="KW-0804">Transcription</keyword>
<dbReference type="PRINTS" id="PR00039">
    <property type="entry name" value="HTHLYSR"/>
</dbReference>
<dbReference type="InterPro" id="IPR036390">
    <property type="entry name" value="WH_DNA-bd_sf"/>
</dbReference>
<dbReference type="OrthoDB" id="8683153at2"/>
<dbReference type="InterPro" id="IPR058163">
    <property type="entry name" value="LysR-type_TF_proteobact-type"/>
</dbReference>
<dbReference type="PROSITE" id="PS50931">
    <property type="entry name" value="HTH_LYSR"/>
    <property type="match status" value="1"/>
</dbReference>
<evidence type="ECO:0000256" key="1">
    <source>
        <dbReference type="ARBA" id="ARBA00009437"/>
    </source>
</evidence>
<dbReference type="AlphaFoldDB" id="A0A562PQJ2"/>
<dbReference type="Proteomes" id="UP000315112">
    <property type="component" value="Unassembled WGS sequence"/>
</dbReference>
<dbReference type="InterPro" id="IPR036388">
    <property type="entry name" value="WH-like_DNA-bd_sf"/>
</dbReference>
<evidence type="ECO:0000313" key="8">
    <source>
        <dbReference type="Proteomes" id="UP000315112"/>
    </source>
</evidence>
<dbReference type="GO" id="GO:0006351">
    <property type="term" value="P:DNA-templated transcription"/>
    <property type="evidence" value="ECO:0007669"/>
    <property type="project" value="TreeGrafter"/>
</dbReference>
<evidence type="ECO:0000313" key="7">
    <source>
        <dbReference type="EMBL" id="TWI46648.1"/>
    </source>
</evidence>
<sequence length="308" mass="34606">MLDGGSRTLRSLSGLIDFDCAARWGSFTLAAQELHKTPAAISLQVKQLEEVMGFALFVRHPRHITLTEKGQELAITVARLLKELRTKVDALRGGDEEHVLRISTTHSFALKWLAPRLGQFTQLYPEIDLQLDSSERLVDVEHGDVDVAIRHGVVAEHPGMLFHERMVVVYSPALLADGQEELTLPDLGRHPLLYDDSTQFWAQLLRAYGVLEGEFEFSRGFTNMAVATQAAVAGQGIALVTYSIARDDLHRSALRLMRGLSIPYPRSYFLVISSRKAQREKVVRFRGWIEEQMAAMQRELDELTATTP</sequence>
<evidence type="ECO:0000256" key="2">
    <source>
        <dbReference type="ARBA" id="ARBA00023015"/>
    </source>
</evidence>
<dbReference type="InterPro" id="IPR000847">
    <property type="entry name" value="LysR_HTH_N"/>
</dbReference>
<keyword evidence="9" id="KW-1185">Reference proteome</keyword>
<dbReference type="EMBL" id="VLKW01000005">
    <property type="protein sequence ID" value="TWI46648.1"/>
    <property type="molecule type" value="Genomic_DNA"/>
</dbReference>
<dbReference type="GO" id="GO:0003700">
    <property type="term" value="F:DNA-binding transcription factor activity"/>
    <property type="evidence" value="ECO:0007669"/>
    <property type="project" value="InterPro"/>
</dbReference>
<evidence type="ECO:0000256" key="3">
    <source>
        <dbReference type="ARBA" id="ARBA00023125"/>
    </source>
</evidence>
<evidence type="ECO:0000256" key="4">
    <source>
        <dbReference type="ARBA" id="ARBA00023163"/>
    </source>
</evidence>
<gene>
    <name evidence="6" type="ORF">GO485_01330</name>
    <name evidence="7" type="ORF">IP92_03007</name>
</gene>
<dbReference type="GO" id="GO:0043565">
    <property type="term" value="F:sequence-specific DNA binding"/>
    <property type="evidence" value="ECO:0007669"/>
    <property type="project" value="TreeGrafter"/>
</dbReference>
<dbReference type="SUPFAM" id="SSF53850">
    <property type="entry name" value="Periplasmic binding protein-like II"/>
    <property type="match status" value="1"/>
</dbReference>
<dbReference type="InterPro" id="IPR005119">
    <property type="entry name" value="LysR_subst-bd"/>
</dbReference>
<accession>A0A562PQJ2</accession>
<keyword evidence="2" id="KW-0805">Transcription regulation</keyword>
<dbReference type="SUPFAM" id="SSF46785">
    <property type="entry name" value="Winged helix' DNA-binding domain"/>
    <property type="match status" value="1"/>
</dbReference>
<organism evidence="7 8">
    <name type="scientific">Pseudoduganella flava</name>
    <dbReference type="NCBI Taxonomy" id="871742"/>
    <lineage>
        <taxon>Bacteria</taxon>
        <taxon>Pseudomonadati</taxon>
        <taxon>Pseudomonadota</taxon>
        <taxon>Betaproteobacteria</taxon>
        <taxon>Burkholderiales</taxon>
        <taxon>Oxalobacteraceae</taxon>
        <taxon>Telluria group</taxon>
        <taxon>Pseudoduganella</taxon>
    </lineage>
</organism>
<dbReference type="CDD" id="cd08432">
    <property type="entry name" value="PBP2_GcdR_TrpI_HvrB_AmpR_like"/>
    <property type="match status" value="1"/>
</dbReference>
<name>A0A562PQJ2_9BURK</name>
<evidence type="ECO:0000313" key="6">
    <source>
        <dbReference type="EMBL" id="QGZ37824.1"/>
    </source>
</evidence>
<evidence type="ECO:0000259" key="5">
    <source>
        <dbReference type="PROSITE" id="PS50931"/>
    </source>
</evidence>
<protein>
    <submittedName>
        <fullName evidence="7">LysR family glycine cleavage system transcriptional activator</fullName>
    </submittedName>
    <submittedName>
        <fullName evidence="6">LysR family transcriptional regulator</fullName>
    </submittedName>
</protein>
<reference evidence="7 8" key="1">
    <citation type="journal article" date="2015" name="Stand. Genomic Sci.">
        <title>Genomic Encyclopedia of Bacterial and Archaeal Type Strains, Phase III: the genomes of soil and plant-associated and newly described type strains.</title>
        <authorList>
            <person name="Whitman W.B."/>
            <person name="Woyke T."/>
            <person name="Klenk H.P."/>
            <person name="Zhou Y."/>
            <person name="Lilburn T.G."/>
            <person name="Beck B.J."/>
            <person name="De Vos P."/>
            <person name="Vandamme P."/>
            <person name="Eisen J.A."/>
            <person name="Garrity G."/>
            <person name="Hugenholtz P."/>
            <person name="Kyrpides N.C."/>
        </authorList>
    </citation>
    <scope>NUCLEOTIDE SEQUENCE [LARGE SCALE GENOMIC DNA]</scope>
    <source>
        <strain evidence="7 8">CGMCC 1.10685</strain>
    </source>
</reference>
<dbReference type="Pfam" id="PF00126">
    <property type="entry name" value="HTH_1"/>
    <property type="match status" value="1"/>
</dbReference>
<dbReference type="RefSeq" id="WP_145876264.1">
    <property type="nucleotide sequence ID" value="NZ_CP046904.1"/>
</dbReference>
<feature type="domain" description="HTH lysR-type" evidence="5">
    <location>
        <begin position="10"/>
        <end position="67"/>
    </location>
</feature>